<dbReference type="OrthoDB" id="3563064at2759"/>
<feature type="compositionally biased region" description="Basic and acidic residues" evidence="2">
    <location>
        <begin position="165"/>
        <end position="207"/>
    </location>
</feature>
<feature type="compositionally biased region" description="Low complexity" evidence="2">
    <location>
        <begin position="153"/>
        <end position="163"/>
    </location>
</feature>
<evidence type="ECO:0000313" key="3">
    <source>
        <dbReference type="EMBL" id="KAG9246913.1"/>
    </source>
</evidence>
<feature type="compositionally biased region" description="Pro residues" evidence="2">
    <location>
        <begin position="224"/>
        <end position="235"/>
    </location>
</feature>
<accession>A0A9P8CH49</accession>
<sequence>MSGLVCPAEQHARPITAAINTSSKAKKQDKYERFAKGDRAERIHRGTGSRGSGIGSSSATDRASAGTSPDKGAPYGIVKEQRYDISVLQNALNAANDRIRYLEADKSHLNKVLTDSNRENRRLKREKGVHLTTIDGLKEDLADEQRRSRRDATPCTGAAAPAGSKPERRSSPSRRGSWEIREAEARRREEERLRARGDRQPTQRETHASLYDRQNHGERAPSAPHAPPNSAPIPFAPITDSQNPFLTNVARRRGSVCYAPSAVSDAGNTLTYFTAPITYTSAPVFPPQLPPPRTGDKLPNDGKYHPYPPR</sequence>
<keyword evidence="1" id="KW-0175">Coiled coil</keyword>
<feature type="region of interest" description="Disordered" evidence="2">
    <location>
        <begin position="1"/>
        <end position="75"/>
    </location>
</feature>
<evidence type="ECO:0000256" key="1">
    <source>
        <dbReference type="SAM" id="Coils"/>
    </source>
</evidence>
<feature type="compositionally biased region" description="Pro residues" evidence="2">
    <location>
        <begin position="284"/>
        <end position="293"/>
    </location>
</feature>
<evidence type="ECO:0000256" key="2">
    <source>
        <dbReference type="SAM" id="MobiDB-lite"/>
    </source>
</evidence>
<feature type="compositionally biased region" description="Basic and acidic residues" evidence="2">
    <location>
        <begin position="26"/>
        <end position="44"/>
    </location>
</feature>
<reference evidence="3" key="1">
    <citation type="journal article" date="2021" name="IMA Fungus">
        <title>Genomic characterization of three marine fungi, including Emericellopsis atlantica sp. nov. with signatures of a generalist lifestyle and marine biomass degradation.</title>
        <authorList>
            <person name="Hagestad O.C."/>
            <person name="Hou L."/>
            <person name="Andersen J.H."/>
            <person name="Hansen E.H."/>
            <person name="Altermark B."/>
            <person name="Li C."/>
            <person name="Kuhnert E."/>
            <person name="Cox R.J."/>
            <person name="Crous P.W."/>
            <person name="Spatafora J.W."/>
            <person name="Lail K."/>
            <person name="Amirebrahimi M."/>
            <person name="Lipzen A."/>
            <person name="Pangilinan J."/>
            <person name="Andreopoulos W."/>
            <person name="Hayes R.D."/>
            <person name="Ng V."/>
            <person name="Grigoriev I.V."/>
            <person name="Jackson S.A."/>
            <person name="Sutton T.D.S."/>
            <person name="Dobson A.D.W."/>
            <person name="Rama T."/>
        </authorList>
    </citation>
    <scope>NUCLEOTIDE SEQUENCE</scope>
    <source>
        <strain evidence="3">TRa3180A</strain>
    </source>
</reference>
<dbReference type="Proteomes" id="UP000887226">
    <property type="component" value="Unassembled WGS sequence"/>
</dbReference>
<protein>
    <submittedName>
        <fullName evidence="3">Uncharacterized protein</fullName>
    </submittedName>
</protein>
<keyword evidence="4" id="KW-1185">Reference proteome</keyword>
<feature type="coiled-coil region" evidence="1">
    <location>
        <begin position="85"/>
        <end position="126"/>
    </location>
</feature>
<gene>
    <name evidence="3" type="ORF">BJ878DRAFT_477859</name>
</gene>
<organism evidence="3 4">
    <name type="scientific">Calycina marina</name>
    <dbReference type="NCBI Taxonomy" id="1763456"/>
    <lineage>
        <taxon>Eukaryota</taxon>
        <taxon>Fungi</taxon>
        <taxon>Dikarya</taxon>
        <taxon>Ascomycota</taxon>
        <taxon>Pezizomycotina</taxon>
        <taxon>Leotiomycetes</taxon>
        <taxon>Helotiales</taxon>
        <taxon>Pezizellaceae</taxon>
        <taxon>Calycina</taxon>
    </lineage>
</organism>
<feature type="compositionally biased region" description="Basic and acidic residues" evidence="2">
    <location>
        <begin position="137"/>
        <end position="152"/>
    </location>
</feature>
<dbReference type="EMBL" id="MU253788">
    <property type="protein sequence ID" value="KAG9246913.1"/>
    <property type="molecule type" value="Genomic_DNA"/>
</dbReference>
<dbReference type="AlphaFoldDB" id="A0A9P8CH49"/>
<evidence type="ECO:0000313" key="4">
    <source>
        <dbReference type="Proteomes" id="UP000887226"/>
    </source>
</evidence>
<comment type="caution">
    <text evidence="3">The sequence shown here is derived from an EMBL/GenBank/DDBJ whole genome shotgun (WGS) entry which is preliminary data.</text>
</comment>
<feature type="region of interest" description="Disordered" evidence="2">
    <location>
        <begin position="137"/>
        <end position="239"/>
    </location>
</feature>
<feature type="region of interest" description="Disordered" evidence="2">
    <location>
        <begin position="281"/>
        <end position="310"/>
    </location>
</feature>
<feature type="compositionally biased region" description="Basic and acidic residues" evidence="2">
    <location>
        <begin position="294"/>
        <end position="304"/>
    </location>
</feature>
<proteinExistence type="predicted"/>
<name>A0A9P8CH49_9HELO</name>